<dbReference type="KEGG" id="tse:THMIRHAS_10970"/>
<evidence type="ECO:0000313" key="3">
    <source>
        <dbReference type="EMBL" id="BBP45724.1"/>
    </source>
</evidence>
<dbReference type="RefSeq" id="WP_173271685.1">
    <property type="nucleotide sequence ID" value="NZ_AP021889.1"/>
</dbReference>
<dbReference type="NCBIfam" id="TIGR02795">
    <property type="entry name" value="tol_pal_ybgF"/>
    <property type="match status" value="1"/>
</dbReference>
<dbReference type="Gene3D" id="1.20.5.110">
    <property type="match status" value="1"/>
</dbReference>
<keyword evidence="1" id="KW-0175">Coiled coil</keyword>
<evidence type="ECO:0000313" key="4">
    <source>
        <dbReference type="Proteomes" id="UP000501726"/>
    </source>
</evidence>
<dbReference type="InterPro" id="IPR019734">
    <property type="entry name" value="TPR_rpt"/>
</dbReference>
<feature type="coiled-coil region" evidence="1">
    <location>
        <begin position="21"/>
        <end position="74"/>
    </location>
</feature>
<evidence type="ECO:0000256" key="2">
    <source>
        <dbReference type="SAM" id="MobiDB-lite"/>
    </source>
</evidence>
<accession>A0A6F8PUN0</accession>
<dbReference type="Proteomes" id="UP000501726">
    <property type="component" value="Chromosome"/>
</dbReference>
<feature type="chain" id="PRO_5026393396" description="Cell division coordinator CpoB" evidence="1">
    <location>
        <begin position="29"/>
        <end position="304"/>
    </location>
</feature>
<protein>
    <recommendedName>
        <fullName evidence="1">Cell division coordinator CpoB</fullName>
    </recommendedName>
</protein>
<keyword evidence="4" id="KW-1185">Reference proteome</keyword>
<sequence precursor="true">MTVLQTILKKSLISSAVALAIFGAQVQAQTLEQRIERLERVANNPVLLDMTRKLNEQEREIQTLQDKVERVQRDLSLMPESALAPAVKNAAAPQDAASLSELQQLVVNLQAQLSQALEQQKVQAARILVLQDDLRRLQDGSVAGAASAPSSVSEDAPSVVVPPVTEPKPAPVLKPALRPATAEEQKAYQAAFGLMRNTNYADSVVAFGDFISKYPQSDLLPNAYYWRAEGMYIDNKFEAALDVYSQLVRDFPESSKASDAMLRAGDCLSNLKRDEDAKKVYQRVVQEFPESRAAANAQKILEKM</sequence>
<comment type="subcellular location">
    <subcellularLocation>
        <location evidence="1">Periplasm</location>
    </subcellularLocation>
</comment>
<dbReference type="HAMAP" id="MF_02066">
    <property type="entry name" value="CpoB"/>
    <property type="match status" value="1"/>
</dbReference>
<proteinExistence type="inferred from homology"/>
<dbReference type="GO" id="GO:0043093">
    <property type="term" value="P:FtsZ-dependent cytokinesis"/>
    <property type="evidence" value="ECO:0007669"/>
    <property type="project" value="UniProtKB-UniRule"/>
</dbReference>
<dbReference type="GO" id="GO:0030288">
    <property type="term" value="C:outer membrane-bounded periplasmic space"/>
    <property type="evidence" value="ECO:0007669"/>
    <property type="project" value="UniProtKB-UniRule"/>
</dbReference>
<dbReference type="InterPro" id="IPR034706">
    <property type="entry name" value="CpoB"/>
</dbReference>
<dbReference type="AlphaFoldDB" id="A0A6F8PUN0"/>
<dbReference type="SUPFAM" id="SSF48452">
    <property type="entry name" value="TPR-like"/>
    <property type="match status" value="1"/>
</dbReference>
<keyword evidence="1" id="KW-0131">Cell cycle</keyword>
<dbReference type="InterPro" id="IPR011990">
    <property type="entry name" value="TPR-like_helical_dom_sf"/>
</dbReference>
<keyword evidence="1" id="KW-0574">Periplasm</keyword>
<keyword evidence="1" id="KW-0132">Cell division</keyword>
<organism evidence="3 4">
    <name type="scientific">Thiosulfatimonas sediminis</name>
    <dbReference type="NCBI Taxonomy" id="2675054"/>
    <lineage>
        <taxon>Bacteria</taxon>
        <taxon>Pseudomonadati</taxon>
        <taxon>Pseudomonadota</taxon>
        <taxon>Gammaproteobacteria</taxon>
        <taxon>Thiotrichales</taxon>
        <taxon>Piscirickettsiaceae</taxon>
        <taxon>Thiosulfatimonas</taxon>
    </lineage>
</organism>
<comment type="similarity">
    <text evidence="1">Belongs to the CpoB family.</text>
</comment>
<dbReference type="EMBL" id="AP021889">
    <property type="protein sequence ID" value="BBP45724.1"/>
    <property type="molecule type" value="Genomic_DNA"/>
</dbReference>
<feature type="compositionally biased region" description="Low complexity" evidence="2">
    <location>
        <begin position="141"/>
        <end position="153"/>
    </location>
</feature>
<comment type="function">
    <text evidence="1">Mediates coordination of peptidoglycan synthesis and outer membrane constriction during cell division.</text>
</comment>
<reference evidence="4" key="1">
    <citation type="submission" date="2019-11" db="EMBL/GenBank/DDBJ databases">
        <title>Isolation and characterization of two novel species in the genus Thiomicrorhabdus.</title>
        <authorList>
            <person name="Mochizuki J."/>
            <person name="Kojima H."/>
            <person name="Fukui M."/>
        </authorList>
    </citation>
    <scope>NUCLEOTIDE SEQUENCE [LARGE SCALE GENOMIC DNA]</scope>
    <source>
        <strain evidence="4">aks77</strain>
    </source>
</reference>
<feature type="region of interest" description="Disordered" evidence="2">
    <location>
        <begin position="141"/>
        <end position="164"/>
    </location>
</feature>
<dbReference type="Gene3D" id="1.25.40.10">
    <property type="entry name" value="Tetratricopeptide repeat domain"/>
    <property type="match status" value="1"/>
</dbReference>
<dbReference type="InterPro" id="IPR014162">
    <property type="entry name" value="CpoB_C"/>
</dbReference>
<feature type="signal peptide" evidence="1">
    <location>
        <begin position="1"/>
        <end position="28"/>
    </location>
</feature>
<gene>
    <name evidence="1" type="primary">cpoB</name>
    <name evidence="3" type="ORF">THMIRHAS_10970</name>
</gene>
<name>A0A6F8PUN0_9GAMM</name>
<evidence type="ECO:0000256" key="1">
    <source>
        <dbReference type="HAMAP-Rule" id="MF_02066"/>
    </source>
</evidence>
<dbReference type="Pfam" id="PF13174">
    <property type="entry name" value="TPR_6"/>
    <property type="match status" value="2"/>
</dbReference>
<keyword evidence="1" id="KW-0732">Signal</keyword>